<evidence type="ECO:0000256" key="2">
    <source>
        <dbReference type="ARBA" id="ARBA00004123"/>
    </source>
</evidence>
<evidence type="ECO:0000256" key="11">
    <source>
        <dbReference type="ARBA" id="ARBA00023242"/>
    </source>
</evidence>
<evidence type="ECO:0000256" key="13">
    <source>
        <dbReference type="SAM" id="MobiDB-lite"/>
    </source>
</evidence>
<keyword evidence="6" id="KW-0255">Endonuclease</keyword>
<comment type="similarity">
    <text evidence="3">Belongs to the XPG/RAD2 endonuclease family. XPG subfamily.</text>
</comment>
<keyword evidence="8" id="KW-0378">Hydrolase</keyword>
<name>A0A9R1WGY9_LACSA</name>
<dbReference type="GO" id="GO:0005634">
    <property type="term" value="C:nucleus"/>
    <property type="evidence" value="ECO:0000318"/>
    <property type="project" value="GO_Central"/>
</dbReference>
<gene>
    <name evidence="16" type="ORF">LSAT_V11C200083470</name>
</gene>
<evidence type="ECO:0000256" key="8">
    <source>
        <dbReference type="ARBA" id="ARBA00022801"/>
    </source>
</evidence>
<dbReference type="GO" id="GO:0003697">
    <property type="term" value="F:single-stranded DNA binding"/>
    <property type="evidence" value="ECO:0000318"/>
    <property type="project" value="GO_Central"/>
</dbReference>
<dbReference type="InterPro" id="IPR001044">
    <property type="entry name" value="XPG/Rad2_eukaryotes"/>
</dbReference>
<organism evidence="16 17">
    <name type="scientific">Lactuca sativa</name>
    <name type="common">Garden lettuce</name>
    <dbReference type="NCBI Taxonomy" id="4236"/>
    <lineage>
        <taxon>Eukaryota</taxon>
        <taxon>Viridiplantae</taxon>
        <taxon>Streptophyta</taxon>
        <taxon>Embryophyta</taxon>
        <taxon>Tracheophyta</taxon>
        <taxon>Spermatophyta</taxon>
        <taxon>Magnoliopsida</taxon>
        <taxon>eudicotyledons</taxon>
        <taxon>Gunneridae</taxon>
        <taxon>Pentapetalae</taxon>
        <taxon>asterids</taxon>
        <taxon>campanulids</taxon>
        <taxon>Asterales</taxon>
        <taxon>Asteraceae</taxon>
        <taxon>Cichorioideae</taxon>
        <taxon>Cichorieae</taxon>
        <taxon>Lactucinae</taxon>
        <taxon>Lactuca</taxon>
    </lineage>
</organism>
<dbReference type="PANTHER" id="PTHR16171">
    <property type="entry name" value="DNA REPAIR PROTEIN COMPLEMENTING XP-G CELLS-RELATED"/>
    <property type="match status" value="1"/>
</dbReference>
<feature type="region of interest" description="Disordered" evidence="13">
    <location>
        <begin position="635"/>
        <end position="658"/>
    </location>
</feature>
<feature type="domain" description="XPG N-terminal" evidence="15">
    <location>
        <begin position="1"/>
        <end position="98"/>
    </location>
</feature>
<feature type="region of interest" description="Disordered" evidence="13">
    <location>
        <begin position="975"/>
        <end position="1011"/>
    </location>
</feature>
<dbReference type="SMART" id="SM00279">
    <property type="entry name" value="HhH2"/>
    <property type="match status" value="1"/>
</dbReference>
<evidence type="ECO:0000259" key="15">
    <source>
        <dbReference type="SMART" id="SM00485"/>
    </source>
</evidence>
<feature type="region of interest" description="Disordered" evidence="13">
    <location>
        <begin position="1170"/>
        <end position="1272"/>
    </location>
</feature>
<keyword evidence="7" id="KW-0227">DNA damage</keyword>
<sequence length="1399" mass="156657">MGVHGLWDLLSPVGRRVSVETLAGKRLAIDASIWMIQFMKAMRDERGEMVRNAHILGFFRRICKLLFLRTKPVFVFDGATPALKRRTVIARRRQRENAQTKIRKTAEKLLLNHLKAMRLKELANDLENQRKSNGDKGKGVITDKADLAGTTSKTNPPNTKGFDQEALDAMLAASIEAEENGGIIGDASTSGAGVLAEDEDEDEDDDEEMLLPTLHGKVDPAVLASLPPSMQLDLLGQMRERLMAENRQKYQKVKKAPARFSELQIESYLKTVAFRREIHEVQKAAGGTGIGGVQTSRIASEANREFIFSSSFTGDRQSLASVGVEANSNVKSQMSTQHSSTGSVNGVESTNKSNSTIESFINEPRKRFSEDVETYRDDRGRIRVSKVRAMGIRMTRDLQRNLDLIKEIEHDKTKPVGMFNDRITHCKETEFPSELLEISNLSSPSYQDPLVFPNKTNLETVPVSGTSLEVSFEYDKEQQFVDSDDDVFASIVADNTSSAKQPVITLSDGEWEEGMPGNSKGEKPADCCGDESEVEWEEGPSGNFELGSVCEVEHKETEVEWEEGPSGNFELGSVCEVEQKETEVEWEEGPSGNFALDSICEVEHKEAVSKGELLEEADFQEAIKRSMDDMRCAKDIDTSSSSPEEFQDDKAIDANDSPTAQLEATTVNDPNMIEVQMTTKCLPEVSNKDASDDCNFQGETGRVDLVNPTEESGVELGNEQHEDNSREDDDVIIVDGQQHEVKALVIDQILETTRPEATSVKESKSDFDIVQKVPEGRDRNASYEERNDDVSNFVLSDMSKEQIEITKANLEEEMTNLTKERTDLGDEQRRLERNAESVSGEMFTECQELLQMFGLPYIIAPMEAEAQCAYMELENLVDGVVTDDSDVLLFGARSVYKNIFDDRKYVETYFMKDIETELGLPREKLIRMAMLLGSDYTEGISGIGIVNAVEVLNAFPEEDGLHKFREWIESPDPSILGKVGGKEGSNKRAKRSNSNAGEASTADQNVSKPDDDMDMMKQIFMEKHRNVSKNWHIPSTFPSDAVISAYASPQVDKSTEPFSWGKPDLFVLRKLCFEKFGWGTQKADELLQPVLKEYNKHETQLRLEAFYTFNERFAKIRSKRISKAVKGIAGSKASKLIDENEEDKPNRKKRKKVKLEEGKNDIETEQLIIQEEHRKNIKGSGVRGRGRGRGRSQSVRTNENNLELSATSSDDGNNTNSDYMQETHGEHSKGQHEIRRSKRVRKSVIPMNNEDSEMDEPRTQEDVGNVEPSKEEETLFNTAAIDSGGNNDHEFTLSEIRVHLDEAENWCQNDENPPEAELSNEYLKMGGGFCLDEDEGDKEPGESACSPTQVLNEPSHEGGAEASISQNVSQVNLEEDEDEMRPVSFLSGIPNLRRKRKKV</sequence>
<dbReference type="Gene3D" id="1.10.150.20">
    <property type="entry name" value="5' to 3' exonuclease, C-terminal subdomain"/>
    <property type="match status" value="1"/>
</dbReference>
<protein>
    <recommendedName>
        <fullName evidence="18">DNA repair protein UVH3</fullName>
    </recommendedName>
</protein>
<dbReference type="GO" id="GO:0004520">
    <property type="term" value="F:DNA endonuclease activity"/>
    <property type="evidence" value="ECO:0000318"/>
    <property type="project" value="GO_Central"/>
</dbReference>
<feature type="compositionally biased region" description="Polar residues" evidence="13">
    <location>
        <begin position="992"/>
        <end position="1007"/>
    </location>
</feature>
<evidence type="ECO:0000313" key="16">
    <source>
        <dbReference type="EMBL" id="KAJ0222008.1"/>
    </source>
</evidence>
<dbReference type="PRINTS" id="PR00066">
    <property type="entry name" value="XRODRMPGMNTG"/>
</dbReference>
<evidence type="ECO:0000256" key="1">
    <source>
        <dbReference type="ARBA" id="ARBA00001946"/>
    </source>
</evidence>
<evidence type="ECO:0000256" key="10">
    <source>
        <dbReference type="ARBA" id="ARBA00023204"/>
    </source>
</evidence>
<evidence type="ECO:0000256" key="6">
    <source>
        <dbReference type="ARBA" id="ARBA00022759"/>
    </source>
</evidence>
<dbReference type="GO" id="GO:0006289">
    <property type="term" value="P:nucleotide-excision repair"/>
    <property type="evidence" value="ECO:0007669"/>
    <property type="project" value="InterPro"/>
</dbReference>
<evidence type="ECO:0000256" key="7">
    <source>
        <dbReference type="ARBA" id="ARBA00022763"/>
    </source>
</evidence>
<feature type="compositionally biased region" description="Polar residues" evidence="13">
    <location>
        <begin position="1197"/>
        <end position="1220"/>
    </location>
</feature>
<dbReference type="InterPro" id="IPR036279">
    <property type="entry name" value="5-3_exonuclease_C_sf"/>
</dbReference>
<dbReference type="InterPro" id="IPR029060">
    <property type="entry name" value="PIN-like_dom_sf"/>
</dbReference>
<evidence type="ECO:0000313" key="17">
    <source>
        <dbReference type="Proteomes" id="UP000235145"/>
    </source>
</evidence>
<dbReference type="CDD" id="cd09904">
    <property type="entry name" value="H3TH_XPG"/>
    <property type="match status" value="1"/>
</dbReference>
<dbReference type="InterPro" id="IPR006086">
    <property type="entry name" value="XPG-I_dom"/>
</dbReference>
<feature type="compositionally biased region" description="Basic and acidic residues" evidence="13">
    <location>
        <begin position="1221"/>
        <end position="1234"/>
    </location>
</feature>
<dbReference type="SUPFAM" id="SSF88723">
    <property type="entry name" value="PIN domain-like"/>
    <property type="match status" value="1"/>
</dbReference>
<dbReference type="CDD" id="cd09868">
    <property type="entry name" value="PIN_XPG_RAD2"/>
    <property type="match status" value="2"/>
</dbReference>
<keyword evidence="5" id="KW-0479">Metal-binding</keyword>
<feature type="region of interest" description="Disordered" evidence="13">
    <location>
        <begin position="1136"/>
        <end position="1155"/>
    </location>
</feature>
<evidence type="ECO:0000256" key="4">
    <source>
        <dbReference type="ARBA" id="ARBA00022722"/>
    </source>
</evidence>
<dbReference type="FunFam" id="1.10.150.20:FF:000050">
    <property type="entry name" value="DNA repair protein UVH3"/>
    <property type="match status" value="1"/>
</dbReference>
<feature type="compositionally biased region" description="Basic and acidic residues" evidence="13">
    <location>
        <begin position="125"/>
        <end position="146"/>
    </location>
</feature>
<dbReference type="GO" id="GO:0046872">
    <property type="term" value="F:metal ion binding"/>
    <property type="evidence" value="ECO:0007669"/>
    <property type="project" value="UniProtKB-KW"/>
</dbReference>
<dbReference type="InterPro" id="IPR008918">
    <property type="entry name" value="HhH2"/>
</dbReference>
<feature type="domain" description="XPG-I" evidence="14">
    <location>
        <begin position="851"/>
        <end position="920"/>
    </location>
</feature>
<accession>A0A9R1WGY9</accession>
<dbReference type="SMART" id="SM00485">
    <property type="entry name" value="XPGN"/>
    <property type="match status" value="1"/>
</dbReference>
<dbReference type="PROSITE" id="PS00841">
    <property type="entry name" value="XPG_1"/>
    <property type="match status" value="1"/>
</dbReference>
<dbReference type="SMART" id="SM00484">
    <property type="entry name" value="XPGI"/>
    <property type="match status" value="1"/>
</dbReference>
<keyword evidence="10" id="KW-0234">DNA repair</keyword>
<dbReference type="FunFam" id="3.40.50.1010:FF:000031">
    <property type="entry name" value="DNA repair protein UVH3"/>
    <property type="match status" value="1"/>
</dbReference>
<dbReference type="GO" id="GO:0016788">
    <property type="term" value="F:hydrolase activity, acting on ester bonds"/>
    <property type="evidence" value="ECO:0007669"/>
    <property type="project" value="InterPro"/>
</dbReference>
<feature type="compositionally biased region" description="Polar residues" evidence="13">
    <location>
        <begin position="1363"/>
        <end position="1372"/>
    </location>
</feature>
<feature type="coiled-coil region" evidence="12">
    <location>
        <begin position="800"/>
        <end position="834"/>
    </location>
</feature>
<evidence type="ECO:0000256" key="9">
    <source>
        <dbReference type="ARBA" id="ARBA00022842"/>
    </source>
</evidence>
<dbReference type="InterPro" id="IPR006085">
    <property type="entry name" value="XPG_DNA_repair_N"/>
</dbReference>
<keyword evidence="9" id="KW-0460">Magnesium</keyword>
<evidence type="ECO:0008006" key="18">
    <source>
        <dbReference type="Google" id="ProtNLM"/>
    </source>
</evidence>
<dbReference type="Gramene" id="rna-gnl|WGS:NBSK|LSAT_2X92580_mrna">
    <property type="protein sequence ID" value="cds-PLY77756.1"/>
    <property type="gene ID" value="gene-LSAT_2X92580"/>
</dbReference>
<dbReference type="InterPro" id="IPR006084">
    <property type="entry name" value="XPG/Rad2"/>
</dbReference>
<dbReference type="Gene3D" id="3.40.50.1010">
    <property type="entry name" value="5'-nuclease"/>
    <property type="match status" value="2"/>
</dbReference>
<dbReference type="SUPFAM" id="SSF47807">
    <property type="entry name" value="5' to 3' exonuclease, C-terminal subdomain"/>
    <property type="match status" value="1"/>
</dbReference>
<reference evidence="16 17" key="1">
    <citation type="journal article" date="2017" name="Nat. Commun.">
        <title>Genome assembly with in vitro proximity ligation data and whole-genome triplication in lettuce.</title>
        <authorList>
            <person name="Reyes-Chin-Wo S."/>
            <person name="Wang Z."/>
            <person name="Yang X."/>
            <person name="Kozik A."/>
            <person name="Arikit S."/>
            <person name="Song C."/>
            <person name="Xia L."/>
            <person name="Froenicke L."/>
            <person name="Lavelle D.O."/>
            <person name="Truco M.J."/>
            <person name="Xia R."/>
            <person name="Zhu S."/>
            <person name="Xu C."/>
            <person name="Xu H."/>
            <person name="Xu X."/>
            <person name="Cox K."/>
            <person name="Korf I."/>
            <person name="Meyers B.C."/>
            <person name="Michelmore R.W."/>
        </authorList>
    </citation>
    <scope>NUCLEOTIDE SEQUENCE [LARGE SCALE GENOMIC DNA]</scope>
    <source>
        <strain evidence="17">cv. Salinas</strain>
        <tissue evidence="16">Seedlings</tissue>
    </source>
</reference>
<comment type="cofactor">
    <cofactor evidence="1">
        <name>Mg(2+)</name>
        <dbReference type="ChEBI" id="CHEBI:18420"/>
    </cofactor>
</comment>
<comment type="subcellular location">
    <subcellularLocation>
        <location evidence="2">Nucleus</location>
    </subcellularLocation>
</comment>
<dbReference type="EMBL" id="NBSK02000002">
    <property type="protein sequence ID" value="KAJ0222008.1"/>
    <property type="molecule type" value="Genomic_DNA"/>
</dbReference>
<dbReference type="FunFam" id="3.40.50.1010:FF:000029">
    <property type="entry name" value="DNA repair protein UVH3"/>
    <property type="match status" value="1"/>
</dbReference>
<dbReference type="PROSITE" id="PS00842">
    <property type="entry name" value="XPG_2"/>
    <property type="match status" value="1"/>
</dbReference>
<keyword evidence="11" id="KW-0539">Nucleus</keyword>
<proteinExistence type="inferred from homology"/>
<evidence type="ECO:0000256" key="5">
    <source>
        <dbReference type="ARBA" id="ARBA00022723"/>
    </source>
</evidence>
<dbReference type="InterPro" id="IPR019974">
    <property type="entry name" value="XPG_CS"/>
</dbReference>
<dbReference type="PRINTS" id="PR00853">
    <property type="entry name" value="XPGRADSUPER"/>
</dbReference>
<evidence type="ECO:0000256" key="12">
    <source>
        <dbReference type="SAM" id="Coils"/>
    </source>
</evidence>
<keyword evidence="12" id="KW-0175">Coiled coil</keyword>
<dbReference type="Pfam" id="PF00867">
    <property type="entry name" value="XPG_I"/>
    <property type="match status" value="1"/>
</dbReference>
<dbReference type="PANTHER" id="PTHR16171:SF7">
    <property type="entry name" value="DNA REPAIR PROTEIN RAD2"/>
    <property type="match status" value="1"/>
</dbReference>
<keyword evidence="4" id="KW-0540">Nuclease</keyword>
<evidence type="ECO:0000259" key="14">
    <source>
        <dbReference type="SMART" id="SM00484"/>
    </source>
</evidence>
<comment type="caution">
    <text evidence="16">The sequence shown here is derived from an EMBL/GenBank/DDBJ whole genome shotgun (WGS) entry which is preliminary data.</text>
</comment>
<feature type="region of interest" description="Disordered" evidence="13">
    <location>
        <begin position="125"/>
        <end position="162"/>
    </location>
</feature>
<dbReference type="Proteomes" id="UP000235145">
    <property type="component" value="Unassembled WGS sequence"/>
</dbReference>
<feature type="region of interest" description="Disordered" evidence="13">
    <location>
        <begin position="1329"/>
        <end position="1399"/>
    </location>
</feature>
<dbReference type="Pfam" id="PF00752">
    <property type="entry name" value="XPG_N"/>
    <property type="match status" value="1"/>
</dbReference>
<feature type="compositionally biased region" description="Polar residues" evidence="13">
    <location>
        <begin position="149"/>
        <end position="158"/>
    </location>
</feature>
<feature type="region of interest" description="Disordered" evidence="13">
    <location>
        <begin position="332"/>
        <end position="354"/>
    </location>
</feature>
<dbReference type="OrthoDB" id="31113at2759"/>
<keyword evidence="17" id="KW-1185">Reference proteome</keyword>
<evidence type="ECO:0000256" key="3">
    <source>
        <dbReference type="ARBA" id="ARBA00005283"/>
    </source>
</evidence>